<evidence type="ECO:0000313" key="2">
    <source>
        <dbReference type="EMBL" id="SEE08879.1"/>
    </source>
</evidence>
<accession>A0A1H5FZM5</accession>
<keyword evidence="1" id="KW-0732">Signal</keyword>
<gene>
    <name evidence="2" type="ORF">SAMN05421553_4006</name>
</gene>
<reference evidence="3" key="1">
    <citation type="submission" date="2016-10" db="EMBL/GenBank/DDBJ databases">
        <authorList>
            <person name="Varghese N."/>
            <person name="Submissions S."/>
        </authorList>
    </citation>
    <scope>NUCLEOTIDE SEQUENCE [LARGE SCALE GENOMIC DNA]</scope>
    <source>
        <strain evidence="3">DSM 12111</strain>
    </source>
</reference>
<feature type="chain" id="PRO_5017184524" description="Amino acid ABC transporter substrate-binding protein, PAAT family" evidence="1">
    <location>
        <begin position="22"/>
        <end position="253"/>
    </location>
</feature>
<evidence type="ECO:0000256" key="1">
    <source>
        <dbReference type="SAM" id="SignalP"/>
    </source>
</evidence>
<organism evidence="2 3">
    <name type="scientific">Pseudomonas anguilliseptica</name>
    <dbReference type="NCBI Taxonomy" id="53406"/>
    <lineage>
        <taxon>Bacteria</taxon>
        <taxon>Pseudomonadati</taxon>
        <taxon>Pseudomonadota</taxon>
        <taxon>Gammaproteobacteria</taxon>
        <taxon>Pseudomonadales</taxon>
        <taxon>Pseudomonadaceae</taxon>
        <taxon>Pseudomonas</taxon>
    </lineage>
</organism>
<dbReference type="EMBL" id="FNSC01000001">
    <property type="protein sequence ID" value="SEE08879.1"/>
    <property type="molecule type" value="Genomic_DNA"/>
</dbReference>
<dbReference type="Gene3D" id="3.40.190.10">
    <property type="entry name" value="Periplasmic binding protein-like II"/>
    <property type="match status" value="2"/>
</dbReference>
<name>A0A1H5FZM5_PSEAG</name>
<sequence>MSVYRLLPLVLLLSLAHGALANGVTVLVEPYPPFVTERSGKISGPYVDSFEMIAQNRGIKTRIVSMPIRRALQFSQQTPDTCVLALNYSASDAEVLIYLSKITPIFIWAYARRDAQVEATSLNDLKNYKVSTVDMAEVRYLLDDAGIKYVPLHINALGLKMLNAKRFDVLLSDVSSELAAREEIAVTRLFTVAQLDRWLACNPKTDSATQAVLREALKEGLFSEETRAIWVSYGMGDYYKKVRNEWSPISKSH</sequence>
<dbReference type="Proteomes" id="UP000242849">
    <property type="component" value="Unassembled WGS sequence"/>
</dbReference>
<evidence type="ECO:0000313" key="3">
    <source>
        <dbReference type="Proteomes" id="UP000242849"/>
    </source>
</evidence>
<protein>
    <recommendedName>
        <fullName evidence="4">Amino acid ABC transporter substrate-binding protein, PAAT family</fullName>
    </recommendedName>
</protein>
<dbReference type="AlphaFoldDB" id="A0A1H5FZM5"/>
<feature type="signal peptide" evidence="1">
    <location>
        <begin position="1"/>
        <end position="21"/>
    </location>
</feature>
<evidence type="ECO:0008006" key="4">
    <source>
        <dbReference type="Google" id="ProtNLM"/>
    </source>
</evidence>
<dbReference type="STRING" id="53406.SAMN05421553_4006"/>
<proteinExistence type="predicted"/>
<keyword evidence="3" id="KW-1185">Reference proteome</keyword>
<dbReference type="SUPFAM" id="SSF53850">
    <property type="entry name" value="Periplasmic binding protein-like II"/>
    <property type="match status" value="1"/>
</dbReference>